<comment type="caution">
    <text evidence="2">The sequence shown here is derived from an EMBL/GenBank/DDBJ whole genome shotgun (WGS) entry which is preliminary data.</text>
</comment>
<dbReference type="OrthoDB" id="2414652at2759"/>
<sequence length="492" mass="53685">MEHFNVATSSATSARLQPLPQQQQQQSHHYHPYRHPASLHPPSSLAQAHAQGQAQVLTQAHTQAQGHHQHINPLLQHRQPQQTQLVHPHASLQAPPFPAPTAAFSGFRAALEQRRPSLSSLPPSTGQTISAPNHQSIVATGAMPVRQALHSYISTLYDKPPRSREEAQQALEEMFRLRAEKVRQSIEQGTLATTEALQHKVIRRRKSVVLQEGKQGQSEKKTAPAQESGSSRTEGQQAESSSSTAADTVADNLLPSLSWGLSDDDLMASLSSFTAKLGDSLLAEQRQLQDFDVQDHNSNHTHNHSQNQSVNRNYPNLPSEQIGGVSVTMMGLSTPALAPPMPIFSPPSLAQSPTTSTESLSPSPWMPWLHDNDPLLQRIANSETIQPALLPTSTSTYSQGLLIQNDGLSMPTKQFGAPDGNPYMQYLQTVQPLQQGAQPATLTGYAQPTMAASNHQTTFVDPQWQATMMAMMMGQGPVLEPRHGGHAHAQRH</sequence>
<reference evidence="2" key="1">
    <citation type="submission" date="2021-11" db="EMBL/GenBank/DDBJ databases">
        <authorList>
            <person name="Herlambang A."/>
            <person name="Guo Y."/>
            <person name="Takashima Y."/>
            <person name="Nishizawa T."/>
        </authorList>
    </citation>
    <scope>NUCLEOTIDE SEQUENCE</scope>
    <source>
        <strain evidence="2">E1425</strain>
    </source>
</reference>
<feature type="compositionally biased region" description="Low complexity" evidence="1">
    <location>
        <begin position="16"/>
        <end position="26"/>
    </location>
</feature>
<protein>
    <submittedName>
        <fullName evidence="2">Uncharacterized protein</fullName>
    </submittedName>
</protein>
<organism evidence="2 3">
    <name type="scientific">Entomortierella parvispora</name>
    <dbReference type="NCBI Taxonomy" id="205924"/>
    <lineage>
        <taxon>Eukaryota</taxon>
        <taxon>Fungi</taxon>
        <taxon>Fungi incertae sedis</taxon>
        <taxon>Mucoromycota</taxon>
        <taxon>Mortierellomycotina</taxon>
        <taxon>Mortierellomycetes</taxon>
        <taxon>Mortierellales</taxon>
        <taxon>Mortierellaceae</taxon>
        <taxon>Entomortierella</taxon>
    </lineage>
</organism>
<evidence type="ECO:0000313" key="2">
    <source>
        <dbReference type="EMBL" id="GJJ72375.1"/>
    </source>
</evidence>
<evidence type="ECO:0000313" key="3">
    <source>
        <dbReference type="Proteomes" id="UP000827284"/>
    </source>
</evidence>
<name>A0A9P3H925_9FUNG</name>
<feature type="region of interest" description="Disordered" evidence="1">
    <location>
        <begin position="1"/>
        <end position="51"/>
    </location>
</feature>
<feature type="compositionally biased region" description="Low complexity" evidence="1">
    <location>
        <begin position="352"/>
        <end position="363"/>
    </location>
</feature>
<gene>
    <name evidence="2" type="ORF">EMPS_04732</name>
</gene>
<feature type="compositionally biased region" description="Polar residues" evidence="1">
    <location>
        <begin position="225"/>
        <end position="237"/>
    </location>
</feature>
<proteinExistence type="predicted"/>
<accession>A0A9P3H925</accession>
<feature type="region of interest" description="Disordered" evidence="1">
    <location>
        <begin position="295"/>
        <end position="320"/>
    </location>
</feature>
<feature type="compositionally biased region" description="Polar residues" evidence="1">
    <location>
        <begin position="1"/>
        <end position="15"/>
    </location>
</feature>
<dbReference type="EMBL" id="BQFW01000006">
    <property type="protein sequence ID" value="GJJ72375.1"/>
    <property type="molecule type" value="Genomic_DNA"/>
</dbReference>
<feature type="region of interest" description="Disordered" evidence="1">
    <location>
        <begin position="208"/>
        <end position="247"/>
    </location>
</feature>
<feature type="compositionally biased region" description="Low complexity" evidence="1">
    <location>
        <begin position="238"/>
        <end position="247"/>
    </location>
</feature>
<feature type="compositionally biased region" description="Polar residues" evidence="1">
    <location>
        <begin position="310"/>
        <end position="319"/>
    </location>
</feature>
<keyword evidence="3" id="KW-1185">Reference proteome</keyword>
<feature type="region of interest" description="Disordered" evidence="1">
    <location>
        <begin position="345"/>
        <end position="365"/>
    </location>
</feature>
<reference evidence="2" key="2">
    <citation type="journal article" date="2022" name="Microbiol. Resour. Announc.">
        <title>Whole-Genome Sequence of Entomortierella parvispora E1425, a Mucoromycotan Fungus Associated with Burkholderiaceae-Related Endosymbiotic Bacteria.</title>
        <authorList>
            <person name="Herlambang A."/>
            <person name="Guo Y."/>
            <person name="Takashima Y."/>
            <person name="Narisawa K."/>
            <person name="Ohta H."/>
            <person name="Nishizawa T."/>
        </authorList>
    </citation>
    <scope>NUCLEOTIDE SEQUENCE</scope>
    <source>
        <strain evidence="2">E1425</strain>
    </source>
</reference>
<dbReference type="Proteomes" id="UP000827284">
    <property type="component" value="Unassembled WGS sequence"/>
</dbReference>
<evidence type="ECO:0000256" key="1">
    <source>
        <dbReference type="SAM" id="MobiDB-lite"/>
    </source>
</evidence>
<dbReference type="AlphaFoldDB" id="A0A9P3H925"/>